<dbReference type="Gene3D" id="3.40.50.12780">
    <property type="entry name" value="N-terminal domain of ligase-like"/>
    <property type="match status" value="1"/>
</dbReference>
<sequence length="494" mass="53292">MLNLAVILRESAESRPDAPAVMHDGGTITYAELDARSDAVAAALTARGIGPGVAVALQLPNIPAFPTAFYGILKAGGVVVPMNVLLRAPEIAHQLRDSGAKSFITWAGVAAEAAKGAAEAGLPEPYVVDGSIDELTVPVTEPFPLCSREPGDTAAIVYTSGTTGLPKGAELTHFQMYMNADIPGRIFAIEPDDVVLTVLPLFHVYGMSSAMNLGIRFGAALSLVPRFTPEKVLATIERDRATIFDGVPTMFGALLAHAGEHDYDTSSLRVCVSGGDAIPAHLLDAFEERFGVPILEGYGMTETASTITFNPGPDDRRAYSVGKPVWGVQVQVWDAAGRRLPPGREHIGELVTRGYNAMRGYHGQPAATAEAYDRGWLRTGDLGYADEDGFLYIVDRKKELIIRGGYNVYPREVEEVLYRHPGVLEAAVVGVPDERLGQEVKAIIVRRPGHTPSEREIVDYCRDRVAAYKYPRLVEFRDVLPLSSTGKVLKKDLA</sequence>
<dbReference type="FunFam" id="3.30.300.30:FF:000008">
    <property type="entry name" value="2,3-dihydroxybenzoate-AMP ligase"/>
    <property type="match status" value="1"/>
</dbReference>
<dbReference type="RefSeq" id="WP_097325783.1">
    <property type="nucleotide sequence ID" value="NZ_OBDY01000020.1"/>
</dbReference>
<dbReference type="InterPro" id="IPR045851">
    <property type="entry name" value="AMP-bd_C_sf"/>
</dbReference>
<organism evidence="5 6">
    <name type="scientific">Paractinoplanes atraurantiacus</name>
    <dbReference type="NCBI Taxonomy" id="1036182"/>
    <lineage>
        <taxon>Bacteria</taxon>
        <taxon>Bacillati</taxon>
        <taxon>Actinomycetota</taxon>
        <taxon>Actinomycetes</taxon>
        <taxon>Micromonosporales</taxon>
        <taxon>Micromonosporaceae</taxon>
        <taxon>Paractinoplanes</taxon>
    </lineage>
</organism>
<dbReference type="InterPro" id="IPR020845">
    <property type="entry name" value="AMP-binding_CS"/>
</dbReference>
<dbReference type="PANTHER" id="PTHR43767">
    <property type="entry name" value="LONG-CHAIN-FATTY-ACID--COA LIGASE"/>
    <property type="match status" value="1"/>
</dbReference>
<dbReference type="Proteomes" id="UP000219612">
    <property type="component" value="Unassembled WGS sequence"/>
</dbReference>
<gene>
    <name evidence="5" type="ORF">SAMN05421748_12035</name>
</gene>
<dbReference type="InterPro" id="IPR000873">
    <property type="entry name" value="AMP-dep_synth/lig_dom"/>
</dbReference>
<feature type="domain" description="AMP-binding enzyme C-terminal" evidence="4">
    <location>
        <begin position="412"/>
        <end position="487"/>
    </location>
</feature>
<accession>A0A285JJ30</accession>
<dbReference type="Pfam" id="PF00501">
    <property type="entry name" value="AMP-binding"/>
    <property type="match status" value="1"/>
</dbReference>
<keyword evidence="6" id="KW-1185">Reference proteome</keyword>
<keyword evidence="2" id="KW-0436">Ligase</keyword>
<dbReference type="InterPro" id="IPR050237">
    <property type="entry name" value="ATP-dep_AMP-bd_enzyme"/>
</dbReference>
<dbReference type="InterPro" id="IPR042099">
    <property type="entry name" value="ANL_N_sf"/>
</dbReference>
<name>A0A285JJ30_9ACTN</name>
<dbReference type="GO" id="GO:0016877">
    <property type="term" value="F:ligase activity, forming carbon-sulfur bonds"/>
    <property type="evidence" value="ECO:0007669"/>
    <property type="project" value="UniProtKB-ARBA"/>
</dbReference>
<dbReference type="PANTHER" id="PTHR43767:SF12">
    <property type="entry name" value="AMP-DEPENDENT SYNTHETASE AND LIGASE"/>
    <property type="match status" value="1"/>
</dbReference>
<dbReference type="AlphaFoldDB" id="A0A285JJ30"/>
<evidence type="ECO:0000313" key="5">
    <source>
        <dbReference type="EMBL" id="SNY59101.1"/>
    </source>
</evidence>
<dbReference type="EMBL" id="OBDY01000020">
    <property type="protein sequence ID" value="SNY59101.1"/>
    <property type="molecule type" value="Genomic_DNA"/>
</dbReference>
<dbReference type="PROSITE" id="PS00455">
    <property type="entry name" value="AMP_BINDING"/>
    <property type="match status" value="1"/>
</dbReference>
<evidence type="ECO:0000256" key="2">
    <source>
        <dbReference type="ARBA" id="ARBA00022598"/>
    </source>
</evidence>
<evidence type="ECO:0000256" key="1">
    <source>
        <dbReference type="ARBA" id="ARBA00006432"/>
    </source>
</evidence>
<dbReference type="Gene3D" id="3.30.300.30">
    <property type="match status" value="1"/>
</dbReference>
<feature type="domain" description="AMP-dependent synthetase/ligase" evidence="3">
    <location>
        <begin position="8"/>
        <end position="362"/>
    </location>
</feature>
<reference evidence="6" key="1">
    <citation type="submission" date="2017-09" db="EMBL/GenBank/DDBJ databases">
        <authorList>
            <person name="Varghese N."/>
            <person name="Submissions S."/>
        </authorList>
    </citation>
    <scope>NUCLEOTIDE SEQUENCE [LARGE SCALE GENOMIC DNA]</scope>
    <source>
        <strain evidence="6">CGMCC 4.6857</strain>
    </source>
</reference>
<dbReference type="SUPFAM" id="SSF56801">
    <property type="entry name" value="Acetyl-CoA synthetase-like"/>
    <property type="match status" value="1"/>
</dbReference>
<comment type="similarity">
    <text evidence="1">Belongs to the ATP-dependent AMP-binding enzyme family.</text>
</comment>
<evidence type="ECO:0000259" key="4">
    <source>
        <dbReference type="Pfam" id="PF13193"/>
    </source>
</evidence>
<protein>
    <submittedName>
        <fullName evidence="5">Long-chain acyl-CoA synthetase</fullName>
    </submittedName>
</protein>
<evidence type="ECO:0000313" key="6">
    <source>
        <dbReference type="Proteomes" id="UP000219612"/>
    </source>
</evidence>
<dbReference type="CDD" id="cd05936">
    <property type="entry name" value="FC-FACS_FadD_like"/>
    <property type="match status" value="1"/>
</dbReference>
<dbReference type="Pfam" id="PF13193">
    <property type="entry name" value="AMP-binding_C"/>
    <property type="match status" value="1"/>
</dbReference>
<evidence type="ECO:0000259" key="3">
    <source>
        <dbReference type="Pfam" id="PF00501"/>
    </source>
</evidence>
<dbReference type="OrthoDB" id="9803968at2"/>
<proteinExistence type="inferred from homology"/>
<dbReference type="InterPro" id="IPR025110">
    <property type="entry name" value="AMP-bd_C"/>
</dbReference>